<keyword evidence="3" id="KW-1185">Reference proteome</keyword>
<dbReference type="EMBL" id="JACOPF010000001">
    <property type="protein sequence ID" value="MBC5688938.1"/>
    <property type="molecule type" value="Genomic_DNA"/>
</dbReference>
<gene>
    <name evidence="2" type="ORF">H8S37_08370</name>
</gene>
<feature type="transmembrane region" description="Helical" evidence="1">
    <location>
        <begin position="20"/>
        <end position="37"/>
    </location>
</feature>
<dbReference type="AlphaFoldDB" id="A0A923RQR7"/>
<keyword evidence="1" id="KW-0472">Membrane</keyword>
<dbReference type="InterPro" id="IPR046088">
    <property type="entry name" value="DUF6106"/>
</dbReference>
<protein>
    <submittedName>
        <fullName evidence="2">Uncharacterized protein</fullName>
    </submittedName>
</protein>
<dbReference type="Pfam" id="PF19601">
    <property type="entry name" value="DUF6106"/>
    <property type="match status" value="1"/>
</dbReference>
<name>A0A923RQR7_9FIRM</name>
<sequence>MNDAMYEQIIARKPKSYDMLIRILIVLLIVVILFFGIPLIGMLALLPALIVGFLAYYLIFPRLNVEFEYAILNHDIQIDAIYSKAKRKSKLSFDIQQAEIIAPSKSPRLNSYHAEKTYDFTSGEPDAKTYAVMISLEQKNTCVLLEPDEKMLNHMKQWMGMKLFLN</sequence>
<organism evidence="2 3">
    <name type="scientific">Mediterraneibacter hominis</name>
    <dbReference type="NCBI Taxonomy" id="2763054"/>
    <lineage>
        <taxon>Bacteria</taxon>
        <taxon>Bacillati</taxon>
        <taxon>Bacillota</taxon>
        <taxon>Clostridia</taxon>
        <taxon>Lachnospirales</taxon>
        <taxon>Lachnospiraceae</taxon>
        <taxon>Mediterraneibacter</taxon>
    </lineage>
</organism>
<evidence type="ECO:0000313" key="3">
    <source>
        <dbReference type="Proteomes" id="UP000652477"/>
    </source>
</evidence>
<evidence type="ECO:0000256" key="1">
    <source>
        <dbReference type="SAM" id="Phobius"/>
    </source>
</evidence>
<comment type="caution">
    <text evidence="2">The sequence shown here is derived from an EMBL/GenBank/DDBJ whole genome shotgun (WGS) entry which is preliminary data.</text>
</comment>
<proteinExistence type="predicted"/>
<feature type="transmembrane region" description="Helical" evidence="1">
    <location>
        <begin position="43"/>
        <end position="60"/>
    </location>
</feature>
<dbReference type="RefSeq" id="WP_186875520.1">
    <property type="nucleotide sequence ID" value="NZ_JACOPF010000001.1"/>
</dbReference>
<evidence type="ECO:0000313" key="2">
    <source>
        <dbReference type="EMBL" id="MBC5688938.1"/>
    </source>
</evidence>
<keyword evidence="1" id="KW-0812">Transmembrane</keyword>
<dbReference type="Proteomes" id="UP000652477">
    <property type="component" value="Unassembled WGS sequence"/>
</dbReference>
<reference evidence="2" key="1">
    <citation type="submission" date="2020-08" db="EMBL/GenBank/DDBJ databases">
        <title>Genome public.</title>
        <authorList>
            <person name="Liu C."/>
            <person name="Sun Q."/>
        </authorList>
    </citation>
    <scope>NUCLEOTIDE SEQUENCE</scope>
    <source>
        <strain evidence="2">NSJ-55</strain>
    </source>
</reference>
<keyword evidence="1" id="KW-1133">Transmembrane helix</keyword>
<accession>A0A923RQR7</accession>